<feature type="domain" description="Mediator of RNA polymerase II transcription subunit 25 von Willebrand factor type A" evidence="4">
    <location>
        <begin position="9"/>
        <end position="198"/>
    </location>
</feature>
<reference evidence="5 6" key="1">
    <citation type="submission" date="2020-05" db="EMBL/GenBank/DDBJ databases">
        <title>Vigna angularis (adzuki bean) Var. LongXiaoDou No. 4 denovo assembly.</title>
        <authorList>
            <person name="Xiang H."/>
        </authorList>
    </citation>
    <scope>NUCLEOTIDE SEQUENCE [LARGE SCALE GENOMIC DNA]</scope>
    <source>
        <tissue evidence="5">Leaf</tissue>
    </source>
</reference>
<feature type="region of interest" description="Disordered" evidence="3">
    <location>
        <begin position="299"/>
        <end position="327"/>
    </location>
</feature>
<dbReference type="OrthoDB" id="1742807at2759"/>
<feature type="compositionally biased region" description="Basic and acidic residues" evidence="3">
    <location>
        <begin position="303"/>
        <end position="318"/>
    </location>
</feature>
<comment type="similarity">
    <text evidence="1">Belongs to the Mediator complex subunit 25 family.</text>
</comment>
<evidence type="ECO:0000313" key="6">
    <source>
        <dbReference type="Proteomes" id="UP000743370"/>
    </source>
</evidence>
<gene>
    <name evidence="5" type="ORF">HKW66_Vig0123260</name>
</gene>
<name>A0A8T0JXA1_PHAAN</name>
<proteinExistence type="inferred from homology"/>
<dbReference type="PANTHER" id="PTHR12433">
    <property type="entry name" value="MEDIATOR OF RNA POLYMERASE II TRANSCRIPTION SUBUNIT 25"/>
    <property type="match status" value="1"/>
</dbReference>
<evidence type="ECO:0000313" key="5">
    <source>
        <dbReference type="EMBL" id="KAG2385234.1"/>
    </source>
</evidence>
<accession>A0A8T0JXA1</accession>
<sequence>MANNKWLNITVDGNSALASYWPNIFSDCLEKIVRNFFEDSRNEGANAQVGLVMYNANNNPGLDVQYIPWTREVDSFLGVLSSLVFNGNNENQQTMVKGLAEALLMFPRPSNFMTTEEYYNGTRHCIVVAARDPIPAKMTVSVPEINQGTTVGTQLYTVNADFYDVAELFSPLAVSLSIISPVQHPCFEVIFNMGNNGSPLETDPISNFRIGQFNVILSRNFREAHVALRGKRTMDPPTNDIRVPIHYANDNQEDLFTIAKMMMSGGRNTEAARDRLETTNPVSLAVSDGFSTPAMFVSNAESSTREGSSEGLVEERGMADQPTSRSSENSLNILPYFALQTLPNITTTTSSSKGFARLPYLAAGFDPYGRPTYEPNGVPPPPITPQFNPIDFWPPQPSSNSLNLVQAWQGTLIAKTHRSRKNLQRGKAHRRVTSPFTLTNEWSSRLEVAFYLPQKALNYTITIFRGPIDYVFFYMLHFNNLDLYEYLMKKNLCAKVNLPFQTLIISPTKNRHFYIGTVFPADVTFVQMN</sequence>
<evidence type="ECO:0000256" key="1">
    <source>
        <dbReference type="ARBA" id="ARBA00009102"/>
    </source>
</evidence>
<evidence type="ECO:0000259" key="4">
    <source>
        <dbReference type="Pfam" id="PF11265"/>
    </source>
</evidence>
<dbReference type="Pfam" id="PF11265">
    <property type="entry name" value="Med25_VWA"/>
    <property type="match status" value="1"/>
</dbReference>
<evidence type="ECO:0000256" key="3">
    <source>
        <dbReference type="SAM" id="MobiDB-lite"/>
    </source>
</evidence>
<dbReference type="GO" id="GO:0016592">
    <property type="term" value="C:mediator complex"/>
    <property type="evidence" value="ECO:0007669"/>
    <property type="project" value="TreeGrafter"/>
</dbReference>
<evidence type="ECO:0000256" key="2">
    <source>
        <dbReference type="ARBA" id="ARBA00019694"/>
    </source>
</evidence>
<dbReference type="GO" id="GO:0005667">
    <property type="term" value="C:transcription regulator complex"/>
    <property type="evidence" value="ECO:0007669"/>
    <property type="project" value="TreeGrafter"/>
</dbReference>
<comment type="caution">
    <text evidence="5">The sequence shown here is derived from an EMBL/GenBank/DDBJ whole genome shotgun (WGS) entry which is preliminary data.</text>
</comment>
<dbReference type="PANTHER" id="PTHR12433:SF12">
    <property type="entry name" value="MEDIATOR OF RNA POLYMERASE II TRANSCRIPTION SUBUNIT 25"/>
    <property type="match status" value="1"/>
</dbReference>
<dbReference type="AlphaFoldDB" id="A0A8T0JXA1"/>
<dbReference type="InterPro" id="IPR021419">
    <property type="entry name" value="Mediator_Med25_VWA"/>
</dbReference>
<dbReference type="GO" id="GO:0045944">
    <property type="term" value="P:positive regulation of transcription by RNA polymerase II"/>
    <property type="evidence" value="ECO:0007669"/>
    <property type="project" value="TreeGrafter"/>
</dbReference>
<organism evidence="5 6">
    <name type="scientific">Phaseolus angularis</name>
    <name type="common">Azuki bean</name>
    <name type="synonym">Vigna angularis</name>
    <dbReference type="NCBI Taxonomy" id="3914"/>
    <lineage>
        <taxon>Eukaryota</taxon>
        <taxon>Viridiplantae</taxon>
        <taxon>Streptophyta</taxon>
        <taxon>Embryophyta</taxon>
        <taxon>Tracheophyta</taxon>
        <taxon>Spermatophyta</taxon>
        <taxon>Magnoliopsida</taxon>
        <taxon>eudicotyledons</taxon>
        <taxon>Gunneridae</taxon>
        <taxon>Pentapetalae</taxon>
        <taxon>rosids</taxon>
        <taxon>fabids</taxon>
        <taxon>Fabales</taxon>
        <taxon>Fabaceae</taxon>
        <taxon>Papilionoideae</taxon>
        <taxon>50 kb inversion clade</taxon>
        <taxon>NPAAA clade</taxon>
        <taxon>indigoferoid/millettioid clade</taxon>
        <taxon>Phaseoleae</taxon>
        <taxon>Vigna</taxon>
    </lineage>
</organism>
<dbReference type="Proteomes" id="UP000743370">
    <property type="component" value="Unassembled WGS sequence"/>
</dbReference>
<dbReference type="KEGG" id="var:108343951"/>
<protein>
    <recommendedName>
        <fullName evidence="2">Mediator of RNA polymerase II transcription subunit 25</fullName>
    </recommendedName>
</protein>
<dbReference type="EMBL" id="JABFOF010000008">
    <property type="protein sequence ID" value="KAG2385234.1"/>
    <property type="molecule type" value="Genomic_DNA"/>
</dbReference>